<dbReference type="AlphaFoldDB" id="A0A9N9MJV4"/>
<evidence type="ECO:0000313" key="3">
    <source>
        <dbReference type="EMBL" id="CAG9761790.1"/>
    </source>
</evidence>
<dbReference type="EMBL" id="OU892286">
    <property type="protein sequence ID" value="CAG9761790.1"/>
    <property type="molecule type" value="Genomic_DNA"/>
</dbReference>
<keyword evidence="4" id="KW-1185">Reference proteome</keyword>
<feature type="region of interest" description="Disordered" evidence="2">
    <location>
        <begin position="551"/>
        <end position="575"/>
    </location>
</feature>
<proteinExistence type="predicted"/>
<accession>A0A9N9MJV4</accession>
<dbReference type="OrthoDB" id="8191583at2759"/>
<evidence type="ECO:0000313" key="4">
    <source>
        <dbReference type="Proteomes" id="UP001152799"/>
    </source>
</evidence>
<evidence type="ECO:0000256" key="2">
    <source>
        <dbReference type="SAM" id="MobiDB-lite"/>
    </source>
</evidence>
<feature type="coiled-coil region" evidence="1">
    <location>
        <begin position="500"/>
        <end position="534"/>
    </location>
</feature>
<reference evidence="3" key="1">
    <citation type="submission" date="2022-01" db="EMBL/GenBank/DDBJ databases">
        <authorList>
            <person name="King R."/>
        </authorList>
    </citation>
    <scope>NUCLEOTIDE SEQUENCE</scope>
</reference>
<keyword evidence="1" id="KW-0175">Coiled coil</keyword>
<gene>
    <name evidence="3" type="ORF">CEUTPL_LOCUS2483</name>
</gene>
<sequence>MGNWSSSEENVETSPNKSNDEFKFELYEKRREILDAKKKQFDDLREEVKRLKDENTILKAASKGTLTDDFNEVIQENANLKGELKDTIEQLSPLLETNRELKMSIAEMQEELQNLNSVVLDFEQERDEYKTHVIALKDVITVSKRMLLIREAQLKELREKVESIEETLSGKEMNILSQDLRLEYERQLKSIRNLRALYEERQRTDHKEKEDLKKALEETKKELENEATKNKECEERIKELEEQNSQNYDKIKSLESNLGLAKAESRQHQAELTVINQLFSEILLGFNSSQDINLDMLTKHLEDNHALLRNIVSDESSAALPKVLLDLVHQVHNEKERKLSSGEVKDGGKRLETIIEETESSSDQINSVEEIVELLPKVWRVLIELLSHHKVPENVITEEDSTDDHPCYKTVQTPKGPSLVLSVSQTFIRLKDLILEKKSLEKETGHLKQLNTHLETRLQDQEKRLSTVSNELNKTWHVVGKLQKEHQLLHTQEKILRYELAQKRKLLATLRQELECSREKWQEAREKNSKTEQQWKQLRVEFASRRSTVTSDDLESGYSDERCSSSSDDEEPDNTTITQLSASLVDSIIEEAVSQLNQPSTSGTQKTKTLEEHLAAKEERLKRLEGQCGELMQQVTNTTQKSVMISNKLDNLHEAYGGGNQAKE</sequence>
<organism evidence="3 4">
    <name type="scientific">Ceutorhynchus assimilis</name>
    <name type="common">cabbage seed weevil</name>
    <dbReference type="NCBI Taxonomy" id="467358"/>
    <lineage>
        <taxon>Eukaryota</taxon>
        <taxon>Metazoa</taxon>
        <taxon>Ecdysozoa</taxon>
        <taxon>Arthropoda</taxon>
        <taxon>Hexapoda</taxon>
        <taxon>Insecta</taxon>
        <taxon>Pterygota</taxon>
        <taxon>Neoptera</taxon>
        <taxon>Endopterygota</taxon>
        <taxon>Coleoptera</taxon>
        <taxon>Polyphaga</taxon>
        <taxon>Cucujiformia</taxon>
        <taxon>Curculionidae</taxon>
        <taxon>Ceutorhynchinae</taxon>
        <taxon>Ceutorhynchus</taxon>
    </lineage>
</organism>
<evidence type="ECO:0000256" key="1">
    <source>
        <dbReference type="SAM" id="Coils"/>
    </source>
</evidence>
<feature type="coiled-coil region" evidence="1">
    <location>
        <begin position="27"/>
        <end position="271"/>
    </location>
</feature>
<dbReference type="Proteomes" id="UP001152799">
    <property type="component" value="Chromosome 10"/>
</dbReference>
<feature type="compositionally biased region" description="Polar residues" evidence="2">
    <location>
        <begin position="1"/>
        <end position="17"/>
    </location>
</feature>
<feature type="region of interest" description="Disordered" evidence="2">
    <location>
        <begin position="1"/>
        <end position="21"/>
    </location>
</feature>
<feature type="coiled-coil region" evidence="1">
    <location>
        <begin position="607"/>
        <end position="641"/>
    </location>
</feature>
<name>A0A9N9MJV4_9CUCU</name>
<protein>
    <submittedName>
        <fullName evidence="3">Uncharacterized protein</fullName>
    </submittedName>
</protein>